<evidence type="ECO:0000256" key="1">
    <source>
        <dbReference type="SAM" id="Phobius"/>
    </source>
</evidence>
<dbReference type="OrthoDB" id="9805623at2"/>
<evidence type="ECO:0000313" key="3">
    <source>
        <dbReference type="EMBL" id="SFS44156.1"/>
    </source>
</evidence>
<reference evidence="2 5" key="2">
    <citation type="submission" date="2019-07" db="EMBL/GenBank/DDBJ databases">
        <title>Whole genome shotgun sequence of Halolactibacillus miurensis NBRC 100873.</title>
        <authorList>
            <person name="Hosoyama A."/>
            <person name="Uohara A."/>
            <person name="Ohji S."/>
            <person name="Ichikawa N."/>
        </authorList>
    </citation>
    <scope>NUCLEOTIDE SEQUENCE [LARGE SCALE GENOMIC DNA]</scope>
    <source>
        <strain evidence="2 5">NBRC 100873</strain>
    </source>
</reference>
<name>A0A1I6PVD8_9BACI</name>
<protein>
    <submittedName>
        <fullName evidence="3">Spore maturation protein B</fullName>
    </submittedName>
</protein>
<dbReference type="Proteomes" id="UP000199139">
    <property type="component" value="Unassembled WGS sequence"/>
</dbReference>
<dbReference type="PANTHER" id="PTHR35793:SF2">
    <property type="entry name" value="INNER MEMBRANE PROTEIN YJIG"/>
    <property type="match status" value="1"/>
</dbReference>
<accession>A0A1I6PVD8</accession>
<dbReference type="STRING" id="306541.SAMN05421668_102225"/>
<keyword evidence="1" id="KW-0812">Transmembrane</keyword>
<dbReference type="Proteomes" id="UP000321773">
    <property type="component" value="Unassembled WGS sequence"/>
</dbReference>
<feature type="transmembrane region" description="Helical" evidence="1">
    <location>
        <begin position="48"/>
        <end position="67"/>
    </location>
</feature>
<organism evidence="3 4">
    <name type="scientific">Halolactibacillus miurensis</name>
    <dbReference type="NCBI Taxonomy" id="306541"/>
    <lineage>
        <taxon>Bacteria</taxon>
        <taxon>Bacillati</taxon>
        <taxon>Bacillota</taxon>
        <taxon>Bacilli</taxon>
        <taxon>Bacillales</taxon>
        <taxon>Bacillaceae</taxon>
        <taxon>Halolactibacillus</taxon>
    </lineage>
</organism>
<gene>
    <name evidence="2" type="ORF">HMI01_14600</name>
    <name evidence="3" type="ORF">SAMN05421668_102225</name>
</gene>
<dbReference type="RefSeq" id="WP_089852849.1">
    <property type="nucleotide sequence ID" value="NZ_BJWJ01000012.1"/>
</dbReference>
<keyword evidence="1" id="KW-0472">Membrane</keyword>
<keyword evidence="5" id="KW-1185">Reference proteome</keyword>
<dbReference type="EMBL" id="BJWJ01000012">
    <property type="protein sequence ID" value="GEM04472.1"/>
    <property type="molecule type" value="Genomic_DNA"/>
</dbReference>
<dbReference type="InterPro" id="IPR052549">
    <property type="entry name" value="SpmB"/>
</dbReference>
<evidence type="ECO:0000313" key="4">
    <source>
        <dbReference type="Proteomes" id="UP000199139"/>
    </source>
</evidence>
<evidence type="ECO:0000313" key="2">
    <source>
        <dbReference type="EMBL" id="GEM04472.1"/>
    </source>
</evidence>
<dbReference type="AlphaFoldDB" id="A0A1I6PVD8"/>
<dbReference type="PANTHER" id="PTHR35793">
    <property type="entry name" value="INNER MEMBRANE PROTEIN YJIG"/>
    <property type="match status" value="1"/>
</dbReference>
<sequence>MTIARYILPGLVFIIVCRAIYKKLPAIDLFVEGINEAITLMKQLFPRLLALIFSVKLLLYSDVFGWIKTGLNTITHEQISGELWPLLLIKPLSGSASLAITEDIFSRFGPDSSLGLIASVMQGATDTTLYIVTVYFGAVGIKHVKTALKVGLMADFIGIMTAVFIAKWFFSL</sequence>
<feature type="transmembrane region" description="Helical" evidence="1">
    <location>
        <begin position="116"/>
        <end position="138"/>
    </location>
</feature>
<dbReference type="GO" id="GO:0005886">
    <property type="term" value="C:plasma membrane"/>
    <property type="evidence" value="ECO:0007669"/>
    <property type="project" value="TreeGrafter"/>
</dbReference>
<keyword evidence="1" id="KW-1133">Transmembrane helix</keyword>
<dbReference type="EMBL" id="FPAI01000002">
    <property type="protein sequence ID" value="SFS44156.1"/>
    <property type="molecule type" value="Genomic_DNA"/>
</dbReference>
<proteinExistence type="predicted"/>
<evidence type="ECO:0000313" key="5">
    <source>
        <dbReference type="Proteomes" id="UP000321773"/>
    </source>
</evidence>
<reference evidence="3 4" key="1">
    <citation type="submission" date="2016-10" db="EMBL/GenBank/DDBJ databases">
        <authorList>
            <person name="de Groot N.N."/>
        </authorList>
    </citation>
    <scope>NUCLEOTIDE SEQUENCE [LARGE SCALE GENOMIC DNA]</scope>
    <source>
        <strain evidence="3 4">DSM 17074</strain>
    </source>
</reference>
<feature type="transmembrane region" description="Helical" evidence="1">
    <location>
        <begin position="150"/>
        <end position="170"/>
    </location>
</feature>